<evidence type="ECO:0000313" key="2">
    <source>
        <dbReference type="Proteomes" id="UP001501319"/>
    </source>
</evidence>
<dbReference type="Proteomes" id="UP001501319">
    <property type="component" value="Unassembled WGS sequence"/>
</dbReference>
<keyword evidence="2" id="KW-1185">Reference proteome</keyword>
<evidence type="ECO:0000313" key="1">
    <source>
        <dbReference type="EMBL" id="GAA1625004.1"/>
    </source>
</evidence>
<dbReference type="SUPFAM" id="SSF54427">
    <property type="entry name" value="NTF2-like"/>
    <property type="match status" value="1"/>
</dbReference>
<dbReference type="InterPro" id="IPR009959">
    <property type="entry name" value="Cyclase_SnoaL-like"/>
</dbReference>
<dbReference type="InterPro" id="IPR032710">
    <property type="entry name" value="NTF2-like_dom_sf"/>
</dbReference>
<reference evidence="2" key="1">
    <citation type="journal article" date="2019" name="Int. J. Syst. Evol. Microbiol.">
        <title>The Global Catalogue of Microorganisms (GCM) 10K type strain sequencing project: providing services to taxonomists for standard genome sequencing and annotation.</title>
        <authorList>
            <consortium name="The Broad Institute Genomics Platform"/>
            <consortium name="The Broad Institute Genome Sequencing Center for Infectious Disease"/>
            <person name="Wu L."/>
            <person name="Ma J."/>
        </authorList>
    </citation>
    <scope>NUCLEOTIDE SEQUENCE [LARGE SCALE GENOMIC DNA]</scope>
    <source>
        <strain evidence="2">JCM 14306</strain>
    </source>
</reference>
<organism evidence="1 2">
    <name type="scientific">Kribbella alba</name>
    <dbReference type="NCBI Taxonomy" id="190197"/>
    <lineage>
        <taxon>Bacteria</taxon>
        <taxon>Bacillati</taxon>
        <taxon>Actinomycetota</taxon>
        <taxon>Actinomycetes</taxon>
        <taxon>Propionibacteriales</taxon>
        <taxon>Kribbellaceae</taxon>
        <taxon>Kribbella</taxon>
    </lineage>
</organism>
<protein>
    <recommendedName>
        <fullName evidence="3">Ester cyclase</fullName>
    </recommendedName>
</protein>
<comment type="caution">
    <text evidence="1">The sequence shown here is derived from an EMBL/GenBank/DDBJ whole genome shotgun (WGS) entry which is preliminary data.</text>
</comment>
<dbReference type="RefSeq" id="WP_344109412.1">
    <property type="nucleotide sequence ID" value="NZ_BAAANE010000003.1"/>
</dbReference>
<name>A0ABP4R0S1_9ACTN</name>
<gene>
    <name evidence="1" type="ORF">GCM10009744_10800</name>
</gene>
<dbReference type="Pfam" id="PF07366">
    <property type="entry name" value="SnoaL"/>
    <property type="match status" value="1"/>
</dbReference>
<sequence>MDVIPGIVSSDPSTIAVRSIHLMADGSLADFDEVIHPAAVDHEKSVQPLSSRGTGPAAFHSTSLWLRAAFADLHYDIHHVVAADGLVAVNSTMNGRQVAPFVVYSEDGEVDTAFPPTGRTFAATQSHWFRVEDGKVIEHWANRDDLGQAKQLGWVPPTPIYLLKMARAKSRAKRAG</sequence>
<dbReference type="EMBL" id="BAAANE010000003">
    <property type="protein sequence ID" value="GAA1625004.1"/>
    <property type="molecule type" value="Genomic_DNA"/>
</dbReference>
<accession>A0ABP4R0S1</accession>
<dbReference type="Gene3D" id="3.10.450.50">
    <property type="match status" value="1"/>
</dbReference>
<evidence type="ECO:0008006" key="3">
    <source>
        <dbReference type="Google" id="ProtNLM"/>
    </source>
</evidence>
<proteinExistence type="predicted"/>